<reference evidence="1 2" key="1">
    <citation type="journal article" date="2011" name="Proc. Natl. Acad. Sci. U.S.A.">
        <title>Evolutionary erosion of yeast sex chromosomes by mating-type switching accidents.</title>
        <authorList>
            <person name="Gordon J.L."/>
            <person name="Armisen D."/>
            <person name="Proux-Wera E."/>
            <person name="Oheigeartaigh S.S."/>
            <person name="Byrne K.P."/>
            <person name="Wolfe K.H."/>
        </authorList>
    </citation>
    <scope>NUCLEOTIDE SEQUENCE [LARGE SCALE GENOMIC DNA]</scope>
    <source>
        <strain evidence="2">ATCC MYA-139 / BCRC 22969 / CBS 8797 / CCRC 22969 / KCTC 17520 / NBRC 10181 / NCYC 3082</strain>
    </source>
</reference>
<dbReference type="Proteomes" id="UP000006310">
    <property type="component" value="Chromosome 11"/>
</dbReference>
<organism evidence="1 2">
    <name type="scientific">Huiozyma naganishii (strain ATCC MYA-139 / BCRC 22969 / CBS 8797 / KCTC 17520 / NBRC 10181 / NCYC 3082 / Yp74L-3)</name>
    <name type="common">Yeast</name>
    <name type="synonym">Kazachstania naganishii</name>
    <dbReference type="NCBI Taxonomy" id="1071383"/>
    <lineage>
        <taxon>Eukaryota</taxon>
        <taxon>Fungi</taxon>
        <taxon>Dikarya</taxon>
        <taxon>Ascomycota</taxon>
        <taxon>Saccharomycotina</taxon>
        <taxon>Saccharomycetes</taxon>
        <taxon>Saccharomycetales</taxon>
        <taxon>Saccharomycetaceae</taxon>
        <taxon>Huiozyma</taxon>
    </lineage>
</organism>
<reference evidence="2" key="2">
    <citation type="submission" date="2012-08" db="EMBL/GenBank/DDBJ databases">
        <title>Genome sequence of Kazachstania naganishii.</title>
        <authorList>
            <person name="Gordon J.L."/>
            <person name="Armisen D."/>
            <person name="Proux-Wera E."/>
            <person name="OhEigeartaigh S.S."/>
            <person name="Byrne K.P."/>
            <person name="Wolfe K.H."/>
        </authorList>
    </citation>
    <scope>NUCLEOTIDE SEQUENCE [LARGE SCALE GENOMIC DNA]</scope>
    <source>
        <strain evidence="2">ATCC MYA-139 / BCRC 22969 / CBS 8797 / CCRC 22969 / KCTC 17520 / NBRC 10181 / NCYC 3082</strain>
    </source>
</reference>
<dbReference type="KEGG" id="kng:KNAG_0K00480"/>
<proteinExistence type="predicted"/>
<dbReference type="AlphaFoldDB" id="J7SAR4"/>
<name>J7SAR4_HUIN7</name>
<dbReference type="EMBL" id="HE978324">
    <property type="protein sequence ID" value="CCK72416.1"/>
    <property type="molecule type" value="Genomic_DNA"/>
</dbReference>
<dbReference type="RefSeq" id="XP_022466661.1">
    <property type="nucleotide sequence ID" value="XM_022610357.1"/>
</dbReference>
<evidence type="ECO:0000313" key="1">
    <source>
        <dbReference type="EMBL" id="CCK72416.1"/>
    </source>
</evidence>
<dbReference type="HOGENOM" id="CLU_1503659_0_0_1"/>
<accession>J7SAR4</accession>
<protein>
    <submittedName>
        <fullName evidence="1">Uncharacterized protein</fullName>
    </submittedName>
</protein>
<gene>
    <name evidence="1" type="primary">KNAG0K00480</name>
    <name evidence="1" type="ordered locus">KNAG_0K00480</name>
</gene>
<keyword evidence="2" id="KW-1185">Reference proteome</keyword>
<sequence>MGKYKTKMGMGGLRRNPKIGSSVCCADCVSHPYISSYTGTAEEKRRETGDGRRRAEGRRQDAIWMAGPLQKPLYTRSNASFFVSAYYTRAAPLPSRIYCTPRPFPSLDPRPEGIRVKGCRFFLQAIVLQLAVRTFLWRAVFFFRPLYSLFPVGILRFPLRAYLPVPVFGRFRIASLCEQ</sequence>
<evidence type="ECO:0000313" key="2">
    <source>
        <dbReference type="Proteomes" id="UP000006310"/>
    </source>
</evidence>
<dbReference type="GeneID" id="34528183"/>